<dbReference type="GO" id="GO:0071763">
    <property type="term" value="P:nuclear membrane organization"/>
    <property type="evidence" value="ECO:0007669"/>
    <property type="project" value="TreeGrafter"/>
</dbReference>
<feature type="region of interest" description="Disordered" evidence="7">
    <location>
        <begin position="758"/>
        <end position="791"/>
    </location>
</feature>
<dbReference type="InterPro" id="IPR041885">
    <property type="entry name" value="MAN1_winged_helix_dom"/>
</dbReference>
<accession>A0A5C3ERR4</accession>
<dbReference type="PANTHER" id="PTHR47808:SF2">
    <property type="entry name" value="LEM DOMAIN-CONTAINING PROTEIN 2"/>
    <property type="match status" value="1"/>
</dbReference>
<name>A0A5C3ERR4_9BASI</name>
<evidence type="ECO:0000313" key="11">
    <source>
        <dbReference type="EMBL" id="SPO34792.1"/>
    </source>
</evidence>
<feature type="compositionally biased region" description="Acidic residues" evidence="7">
    <location>
        <begin position="220"/>
        <end position="230"/>
    </location>
</feature>
<feature type="transmembrane region" description="Helical" evidence="8">
    <location>
        <begin position="634"/>
        <end position="652"/>
    </location>
</feature>
<evidence type="ECO:0000256" key="7">
    <source>
        <dbReference type="SAM" id="MobiDB-lite"/>
    </source>
</evidence>
<dbReference type="GO" id="GO:0006355">
    <property type="term" value="P:regulation of DNA-templated transcription"/>
    <property type="evidence" value="ECO:0007669"/>
    <property type="project" value="InterPro"/>
</dbReference>
<dbReference type="Pfam" id="PF12949">
    <property type="entry name" value="HeH"/>
    <property type="match status" value="1"/>
</dbReference>
<feature type="region of interest" description="Disordered" evidence="7">
    <location>
        <begin position="73"/>
        <end position="257"/>
    </location>
</feature>
<comment type="subcellular location">
    <subcellularLocation>
        <location evidence="1">Nucleus inner membrane</location>
    </subcellularLocation>
</comment>
<dbReference type="CDD" id="cd12935">
    <property type="entry name" value="LEM_like"/>
    <property type="match status" value="1"/>
</dbReference>
<organism evidence="11 12">
    <name type="scientific">Pseudozyma flocculosa</name>
    <dbReference type="NCBI Taxonomy" id="84751"/>
    <lineage>
        <taxon>Eukaryota</taxon>
        <taxon>Fungi</taxon>
        <taxon>Dikarya</taxon>
        <taxon>Basidiomycota</taxon>
        <taxon>Ustilaginomycotina</taxon>
        <taxon>Ustilaginomycetes</taxon>
        <taxon>Ustilaginales</taxon>
        <taxon>Ustilaginaceae</taxon>
        <taxon>Pseudozyma</taxon>
    </lineage>
</organism>
<evidence type="ECO:0000259" key="10">
    <source>
        <dbReference type="Pfam" id="PF12949"/>
    </source>
</evidence>
<dbReference type="Proteomes" id="UP000323386">
    <property type="component" value="Unassembled WGS sequence"/>
</dbReference>
<feature type="compositionally biased region" description="Basic and acidic residues" evidence="7">
    <location>
        <begin position="159"/>
        <end position="172"/>
    </location>
</feature>
<dbReference type="GO" id="GO:0005783">
    <property type="term" value="C:endoplasmic reticulum"/>
    <property type="evidence" value="ECO:0007669"/>
    <property type="project" value="TreeGrafter"/>
</dbReference>
<feature type="compositionally biased region" description="Low complexity" evidence="7">
    <location>
        <begin position="97"/>
        <end position="106"/>
    </location>
</feature>
<keyword evidence="2" id="KW-0597">Phosphoprotein</keyword>
<evidence type="ECO:0000256" key="5">
    <source>
        <dbReference type="ARBA" id="ARBA00023136"/>
    </source>
</evidence>
<dbReference type="EMBL" id="OOIP01000001">
    <property type="protein sequence ID" value="SPO34792.1"/>
    <property type="molecule type" value="Genomic_DNA"/>
</dbReference>
<evidence type="ECO:0000256" key="2">
    <source>
        <dbReference type="ARBA" id="ARBA00022553"/>
    </source>
</evidence>
<dbReference type="PROSITE" id="PS00354">
    <property type="entry name" value="HMGI_Y"/>
    <property type="match status" value="1"/>
</dbReference>
<evidence type="ECO:0000256" key="8">
    <source>
        <dbReference type="SAM" id="Phobius"/>
    </source>
</evidence>
<sequence>MPDYLAEGFDPNSLKMAQLRSLLFQHDVHPSSTARKADLVAEFNRHIAPLAPELRSRNNTVVASSSGIIDLRAQRTDDSSADDSPAKAPRRGLPSLAARTSTAASRNEPETSAAQPAQVAEAPVKRPRGRPRKSAPATVAASRQSPTKEVSFDVQEQSGSKRSEDRSGRDESGFSDYNPFQSGSEASPEVGPAAKAAAAARRARRKTMGEPSSRLAMRSDDDEDDEDKDKDEDRDRAPIRKASSKKAAVPRSSTVPALKNYMDPSVIAATPPRIIGDALKRGRELFSPSRSLGPEDENQDAAFAVGNGKVKHEDESKWGSESSVSPPLAPTSPSPVASPRPPAKRRTSKRYAYEDLTTSQKSSQLLWVILVGVVAFWALWYTRESRTIGYCDTGSTTNSLLIQRELEAQAAAAASRAALAEGQQHDDDDDESALAGQIVPDFLRPTCTPCPDNAVCKDTRLLGCISPDYVVEHAWLDNVPLSGLLLPLGWVRPSCVPDTAKLVLAADLASSINIRLAKWKGEVVCGKQGPHASVAALVKKGSRPELRYALPEPLVRQVMFDSRDRGRVSEELFEQLWDLAMEDVVDSDGNVIRIASNSSDPALAMAEPLLAARAPILSIGCRSRLAVRALIERTWIYAALLASALIAGSVLSRRRKAMRDEKRKVTELVQVALERLQEQDHLHSVDPVSHPESAMPTSHLRDHVLRSEHSRSARQRLWKKVANIVEENSNVRTNEVKWRGEYQRVWEWVGVAGVGVGAGTSQAGTPAQKRLYPSQDKRSRRSLAVAASMDDGDVDDELKQLAYEVDDSPLKAR</sequence>
<feature type="compositionally biased region" description="Low complexity" evidence="7">
    <location>
        <begin position="113"/>
        <end position="122"/>
    </location>
</feature>
<dbReference type="OrthoDB" id="5376590at2759"/>
<proteinExistence type="predicted"/>
<dbReference type="InterPro" id="IPR044780">
    <property type="entry name" value="Heh2/Src1"/>
</dbReference>
<protein>
    <submittedName>
        <fullName evidence="11">Related to SRC1 - involved in sister chromatid segregation</fullName>
    </submittedName>
</protein>
<evidence type="ECO:0000256" key="3">
    <source>
        <dbReference type="ARBA" id="ARBA00022692"/>
    </source>
</evidence>
<feature type="compositionally biased region" description="Polar residues" evidence="7">
    <location>
        <begin position="141"/>
        <end position="158"/>
    </location>
</feature>
<dbReference type="Gene3D" id="1.10.10.1180">
    <property type="entry name" value="MAN1, winged-helix domain"/>
    <property type="match status" value="1"/>
</dbReference>
<feature type="domain" description="HeH/LEM" evidence="10">
    <location>
        <begin position="11"/>
        <end position="44"/>
    </location>
</feature>
<evidence type="ECO:0000256" key="6">
    <source>
        <dbReference type="ARBA" id="ARBA00023242"/>
    </source>
</evidence>
<gene>
    <name evidence="11" type="ORF">PSFLO_00263</name>
</gene>
<dbReference type="GO" id="GO:0034399">
    <property type="term" value="C:nuclear periphery"/>
    <property type="evidence" value="ECO:0007669"/>
    <property type="project" value="TreeGrafter"/>
</dbReference>
<keyword evidence="5 8" id="KW-0472">Membrane</keyword>
<evidence type="ECO:0000313" key="12">
    <source>
        <dbReference type="Proteomes" id="UP000323386"/>
    </source>
</evidence>
<dbReference type="InterPro" id="IPR018996">
    <property type="entry name" value="Man1/Src1-like_C"/>
</dbReference>
<dbReference type="InterPro" id="IPR000637">
    <property type="entry name" value="HMGI/Y_DNA-bd_CS"/>
</dbReference>
<keyword evidence="12" id="KW-1185">Reference proteome</keyword>
<dbReference type="Pfam" id="PF09402">
    <property type="entry name" value="MSC"/>
    <property type="match status" value="1"/>
</dbReference>
<dbReference type="GO" id="GO:0003682">
    <property type="term" value="F:chromatin binding"/>
    <property type="evidence" value="ECO:0007669"/>
    <property type="project" value="InterPro"/>
</dbReference>
<dbReference type="GO" id="GO:0005637">
    <property type="term" value="C:nuclear inner membrane"/>
    <property type="evidence" value="ECO:0007669"/>
    <property type="project" value="UniProtKB-SubCell"/>
</dbReference>
<keyword evidence="6" id="KW-0539">Nucleus</keyword>
<dbReference type="PANTHER" id="PTHR47808">
    <property type="entry name" value="INNER NUCLEAR MEMBRANE PROTEIN HEH2-RELATED"/>
    <property type="match status" value="1"/>
</dbReference>
<keyword evidence="3 8" id="KW-0812">Transmembrane</keyword>
<feature type="compositionally biased region" description="Pro residues" evidence="7">
    <location>
        <begin position="327"/>
        <end position="341"/>
    </location>
</feature>
<evidence type="ECO:0000256" key="1">
    <source>
        <dbReference type="ARBA" id="ARBA00004540"/>
    </source>
</evidence>
<feature type="domain" description="Man1/Src1-like C-terminal" evidence="9">
    <location>
        <begin position="370"/>
        <end position="750"/>
    </location>
</feature>
<keyword evidence="4 8" id="KW-1133">Transmembrane helix</keyword>
<reference evidence="11 12" key="1">
    <citation type="submission" date="2018-03" db="EMBL/GenBank/DDBJ databases">
        <authorList>
            <person name="Guldener U."/>
        </authorList>
    </citation>
    <scope>NUCLEOTIDE SEQUENCE [LARGE SCALE GENOMIC DNA]</scope>
    <source>
        <strain evidence="11 12">DAOM196992</strain>
    </source>
</reference>
<dbReference type="AlphaFoldDB" id="A0A5C3ERR4"/>
<feature type="region of interest" description="Disordered" evidence="7">
    <location>
        <begin position="308"/>
        <end position="350"/>
    </location>
</feature>
<evidence type="ECO:0000256" key="4">
    <source>
        <dbReference type="ARBA" id="ARBA00022989"/>
    </source>
</evidence>
<dbReference type="InterPro" id="IPR025856">
    <property type="entry name" value="HeH/LEM_domain"/>
</dbReference>
<evidence type="ECO:0000259" key="9">
    <source>
        <dbReference type="Pfam" id="PF09402"/>
    </source>
</evidence>